<feature type="domain" description="Reverse transcriptase" evidence="10">
    <location>
        <begin position="1"/>
        <end position="256"/>
    </location>
</feature>
<dbReference type="GO" id="GO:0003723">
    <property type="term" value="F:RNA binding"/>
    <property type="evidence" value="ECO:0007669"/>
    <property type="project" value="InterPro"/>
</dbReference>
<keyword evidence="2" id="KW-0808">Transferase</keyword>
<evidence type="ECO:0000313" key="12">
    <source>
        <dbReference type="Proteomes" id="UP000515860"/>
    </source>
</evidence>
<accession>A0A7G9GDN9</accession>
<comment type="catalytic activity">
    <reaction evidence="9">
        <text>DNA(n) + a 2'-deoxyribonucleoside 5'-triphosphate = DNA(n+1) + diphosphate</text>
        <dbReference type="Rhea" id="RHEA:22508"/>
        <dbReference type="Rhea" id="RHEA-COMP:17339"/>
        <dbReference type="Rhea" id="RHEA-COMP:17340"/>
        <dbReference type="ChEBI" id="CHEBI:33019"/>
        <dbReference type="ChEBI" id="CHEBI:61560"/>
        <dbReference type="ChEBI" id="CHEBI:173112"/>
        <dbReference type="EC" id="2.7.7.49"/>
    </reaction>
</comment>
<comment type="similarity">
    <text evidence="8">Belongs to the bacterial reverse transcriptase family.</text>
</comment>
<dbReference type="CDD" id="cd03487">
    <property type="entry name" value="RT_Bac_retron_II"/>
    <property type="match status" value="1"/>
</dbReference>
<dbReference type="InterPro" id="IPR051083">
    <property type="entry name" value="GrpII_Intron_Splice-Mob/Def"/>
</dbReference>
<evidence type="ECO:0000256" key="7">
    <source>
        <dbReference type="ARBA" id="ARBA00023118"/>
    </source>
</evidence>
<dbReference type="GO" id="GO:0051607">
    <property type="term" value="P:defense response to virus"/>
    <property type="evidence" value="ECO:0007669"/>
    <property type="project" value="UniProtKB-KW"/>
</dbReference>
<protein>
    <recommendedName>
        <fullName evidence="1">RNA-directed DNA polymerase</fullName>
        <ecNumber evidence="1">2.7.7.49</ecNumber>
    </recommendedName>
</protein>
<reference evidence="11 12" key="1">
    <citation type="submission" date="2020-08" db="EMBL/GenBank/DDBJ databases">
        <authorList>
            <person name="Liu C."/>
            <person name="Sun Q."/>
        </authorList>
    </citation>
    <scope>NUCLEOTIDE SEQUENCE [LARGE SCALE GENOMIC DNA]</scope>
    <source>
        <strain evidence="11 12">NSJ-29</strain>
    </source>
</reference>
<keyword evidence="6 11" id="KW-0695">RNA-directed DNA polymerase</keyword>
<evidence type="ECO:0000259" key="10">
    <source>
        <dbReference type="PROSITE" id="PS50878"/>
    </source>
</evidence>
<dbReference type="InterPro" id="IPR000477">
    <property type="entry name" value="RT_dom"/>
</dbReference>
<dbReference type="InterPro" id="IPR043502">
    <property type="entry name" value="DNA/RNA_pol_sf"/>
</dbReference>
<evidence type="ECO:0000256" key="4">
    <source>
        <dbReference type="ARBA" id="ARBA00022723"/>
    </source>
</evidence>
<evidence type="ECO:0000256" key="1">
    <source>
        <dbReference type="ARBA" id="ARBA00012493"/>
    </source>
</evidence>
<dbReference type="RefSeq" id="WP_249329026.1">
    <property type="nucleotide sequence ID" value="NZ_CP060635.1"/>
</dbReference>
<gene>
    <name evidence="11" type="ORF">H9Q79_01025</name>
</gene>
<dbReference type="PANTHER" id="PTHR34047">
    <property type="entry name" value="NUCLEAR INTRON MATURASE 1, MITOCHONDRIAL-RELATED"/>
    <property type="match status" value="1"/>
</dbReference>
<dbReference type="InterPro" id="IPR000123">
    <property type="entry name" value="Reverse_transcriptase_msDNA"/>
</dbReference>
<dbReference type="PRINTS" id="PR00866">
    <property type="entry name" value="RNADNAPOLMS"/>
</dbReference>
<evidence type="ECO:0000256" key="2">
    <source>
        <dbReference type="ARBA" id="ARBA00022679"/>
    </source>
</evidence>
<keyword evidence="5" id="KW-0460">Magnesium</keyword>
<sequence length="340" mass="39642">MTTYLSRCASREYDLWKYCTKEQIHEMLLSFRLLEGAPVREEKKLACLYAVSNHVRQHYHTAQIVKQSGGVRRLLIPDALLGTIQRNLLHHVLDGFSVSAYATAYKKKATVLDNARAHVGRERIMKLDIENFFSSITYPLIYQSVFPAIYFPPAVRRMLTEFCCYEEYLPQGAPTSPAISNLVMKSFDNYMGAWCEEREINYTRYSDDMTFSGLFDEKKLKRKVRNYLLAMGFELNEKKTRLLGRHTRQTVTGIVVNEKPDVGRAYRRKVRAEVYYCKKYGAVEHLRRCEKKEWMNGGQPDAARYLQHLLGKIQFVLQISPEDAQFRAAREDVQSMMRNI</sequence>
<dbReference type="EC" id="2.7.7.49" evidence="1"/>
<dbReference type="PANTHER" id="PTHR34047:SF7">
    <property type="entry name" value="RNA-DIRECTED DNA POLYMERASE"/>
    <property type="match status" value="1"/>
</dbReference>
<dbReference type="Pfam" id="PF00078">
    <property type="entry name" value="RVT_1"/>
    <property type="match status" value="1"/>
</dbReference>
<keyword evidence="3" id="KW-0548">Nucleotidyltransferase</keyword>
<proteinExistence type="inferred from homology"/>
<keyword evidence="4" id="KW-0479">Metal-binding</keyword>
<evidence type="ECO:0000256" key="9">
    <source>
        <dbReference type="ARBA" id="ARBA00048173"/>
    </source>
</evidence>
<evidence type="ECO:0000256" key="6">
    <source>
        <dbReference type="ARBA" id="ARBA00022918"/>
    </source>
</evidence>
<dbReference type="AlphaFoldDB" id="A0A7G9GDN9"/>
<name>A0A7G9GDN9_9FIRM</name>
<dbReference type="EMBL" id="CP060635">
    <property type="protein sequence ID" value="QNM08921.1"/>
    <property type="molecule type" value="Genomic_DNA"/>
</dbReference>
<evidence type="ECO:0000256" key="5">
    <source>
        <dbReference type="ARBA" id="ARBA00022842"/>
    </source>
</evidence>
<dbReference type="Proteomes" id="UP000515860">
    <property type="component" value="Chromosome"/>
</dbReference>
<dbReference type="GO" id="GO:0046872">
    <property type="term" value="F:metal ion binding"/>
    <property type="evidence" value="ECO:0007669"/>
    <property type="project" value="UniProtKB-KW"/>
</dbReference>
<evidence type="ECO:0000256" key="3">
    <source>
        <dbReference type="ARBA" id="ARBA00022695"/>
    </source>
</evidence>
<dbReference type="KEGG" id="whj:H9Q79_01025"/>
<dbReference type="GO" id="GO:0003964">
    <property type="term" value="F:RNA-directed DNA polymerase activity"/>
    <property type="evidence" value="ECO:0007669"/>
    <property type="project" value="UniProtKB-KW"/>
</dbReference>
<evidence type="ECO:0000256" key="8">
    <source>
        <dbReference type="ARBA" id="ARBA00034120"/>
    </source>
</evidence>
<dbReference type="PROSITE" id="PS50878">
    <property type="entry name" value="RT_POL"/>
    <property type="match status" value="1"/>
</dbReference>
<evidence type="ECO:0000313" key="11">
    <source>
        <dbReference type="EMBL" id="QNM08921.1"/>
    </source>
</evidence>
<keyword evidence="7" id="KW-0051">Antiviral defense</keyword>
<organism evidence="11 12">
    <name type="scientific">Wansuia hejianensis</name>
    <dbReference type="NCBI Taxonomy" id="2763667"/>
    <lineage>
        <taxon>Bacteria</taxon>
        <taxon>Bacillati</taxon>
        <taxon>Bacillota</taxon>
        <taxon>Clostridia</taxon>
        <taxon>Lachnospirales</taxon>
        <taxon>Lachnospiraceae</taxon>
        <taxon>Wansuia</taxon>
    </lineage>
</organism>
<dbReference type="SUPFAM" id="SSF56672">
    <property type="entry name" value="DNA/RNA polymerases"/>
    <property type="match status" value="1"/>
</dbReference>
<keyword evidence="12" id="KW-1185">Reference proteome</keyword>